<comment type="caution">
    <text evidence="1">The sequence shown here is derived from an EMBL/GenBank/DDBJ whole genome shotgun (WGS) entry which is preliminary data.</text>
</comment>
<evidence type="ECO:0000313" key="1">
    <source>
        <dbReference type="EMBL" id="PIY96599.1"/>
    </source>
</evidence>
<sequence length="186" mass="20702">MHINWINWVETPTDMLNCINKLNADYPGKYELVGMSKFIALAQKAKTDGIYPLEFFPHTGGENGLETPYLYENHGSTVNQVRKTGTAETVNINDYIGRYTAGDNYVTYKFNVAPAETAAVTVDVEGTNYQVYASSDNLNWTSLIKGSNATKTTETANASAYLNSKGSMYLKFTGDMKLSRVKIDYQ</sequence>
<name>A0A2M7RIM6_9BACT</name>
<dbReference type="Proteomes" id="UP000230779">
    <property type="component" value="Unassembled WGS sequence"/>
</dbReference>
<proteinExistence type="predicted"/>
<organism evidence="1 2">
    <name type="scientific">Candidatus Kerfeldbacteria bacterium CG_4_10_14_0_8_um_filter_42_10</name>
    <dbReference type="NCBI Taxonomy" id="2014248"/>
    <lineage>
        <taxon>Bacteria</taxon>
        <taxon>Candidatus Kerfeldiibacteriota</taxon>
    </lineage>
</organism>
<dbReference type="EMBL" id="PFMD01000042">
    <property type="protein sequence ID" value="PIY96599.1"/>
    <property type="molecule type" value="Genomic_DNA"/>
</dbReference>
<gene>
    <name evidence="1" type="ORF">COY66_03840</name>
</gene>
<dbReference type="AlphaFoldDB" id="A0A2M7RIM6"/>
<protein>
    <submittedName>
        <fullName evidence="1">Uncharacterized protein</fullName>
    </submittedName>
</protein>
<accession>A0A2M7RIM6</accession>
<evidence type="ECO:0000313" key="2">
    <source>
        <dbReference type="Proteomes" id="UP000230779"/>
    </source>
</evidence>
<reference evidence="1 2" key="1">
    <citation type="submission" date="2017-09" db="EMBL/GenBank/DDBJ databases">
        <title>Depth-based differentiation of microbial function through sediment-hosted aquifers and enrichment of novel symbionts in the deep terrestrial subsurface.</title>
        <authorList>
            <person name="Probst A.J."/>
            <person name="Ladd B."/>
            <person name="Jarett J.K."/>
            <person name="Geller-Mcgrath D.E."/>
            <person name="Sieber C.M."/>
            <person name="Emerson J.B."/>
            <person name="Anantharaman K."/>
            <person name="Thomas B.C."/>
            <person name="Malmstrom R."/>
            <person name="Stieglmeier M."/>
            <person name="Klingl A."/>
            <person name="Woyke T."/>
            <person name="Ryan C.M."/>
            <person name="Banfield J.F."/>
        </authorList>
    </citation>
    <scope>NUCLEOTIDE SEQUENCE [LARGE SCALE GENOMIC DNA]</scope>
    <source>
        <strain evidence="1">CG_4_10_14_0_8_um_filter_42_10</strain>
    </source>
</reference>